<proteinExistence type="predicted"/>
<feature type="compositionally biased region" description="Basic and acidic residues" evidence="1">
    <location>
        <begin position="459"/>
        <end position="468"/>
    </location>
</feature>
<keyword evidence="3" id="KW-1185">Reference proteome</keyword>
<dbReference type="Proteomes" id="UP000277498">
    <property type="component" value="Unassembled WGS sequence"/>
</dbReference>
<dbReference type="GO" id="GO:0005198">
    <property type="term" value="F:structural molecule activity"/>
    <property type="evidence" value="ECO:0007669"/>
    <property type="project" value="InterPro"/>
</dbReference>
<dbReference type="InterPro" id="IPR006429">
    <property type="entry name" value="Phage_lambda_portal"/>
</dbReference>
<reference evidence="2 3" key="1">
    <citation type="submission" date="2018-11" db="EMBL/GenBank/DDBJ databases">
        <authorList>
            <person name="Criscuolo A."/>
        </authorList>
    </citation>
    <scope>NUCLEOTIDE SEQUENCE [LARGE SCALE GENOMIC DNA]</scope>
    <source>
        <strain evidence="2">ACIP111625</strain>
    </source>
</reference>
<name>A0A3P5XA37_9RHOB</name>
<accession>A0A3P5XA37</accession>
<evidence type="ECO:0000256" key="1">
    <source>
        <dbReference type="SAM" id="MobiDB-lite"/>
    </source>
</evidence>
<protein>
    <submittedName>
        <fullName evidence="2">Phage portal protein, lambda family</fullName>
    </submittedName>
</protein>
<dbReference type="OrthoDB" id="9770450at2"/>
<dbReference type="Pfam" id="PF05136">
    <property type="entry name" value="Phage_portal_2"/>
    <property type="match status" value="1"/>
</dbReference>
<dbReference type="EMBL" id="UXAW01000084">
    <property type="protein sequence ID" value="VDC31412.1"/>
    <property type="molecule type" value="Genomic_DNA"/>
</dbReference>
<dbReference type="NCBIfam" id="TIGR01539">
    <property type="entry name" value="portal_lambda"/>
    <property type="match status" value="1"/>
</dbReference>
<dbReference type="AlphaFoldDB" id="A0A3P5XA37"/>
<sequence>MNMVERAILAVAPGWAARRARARAMTAHYDGASVGRRTSSLRASRSDADGAARQRQRMSFFARDMVRNTPFAARAKMVITGNVIGDGVIPKVAVRHSELSQKTQKKIRDRGLRRIEEHLDTVLIDRAGKLNLYGLQGLIWGAVVSDGECLVRIHSDPLVAGAMPLQLEVLEADYLDEGKVGFLTDGGDIRNGIEYDAAGRIIAYWLFPAHPGSDWPMKRGAAVSQRVPAEEVLHIYRVDRPGQERGVTWLAPVMMRLQDLADHEDAQLVRQKIAACFAAFRIGGEKQVPMPEEIAPGMVYDLGDSEDVKFPVPPGVEAYDEFTRSVLRSIAAGLGISYESLTGDLAQVNFSSARMGRLEMDQNVSGWQHLTLIPQLLMPLSRLFVDAWQAVDSEDFERAGFPPDIWQFIALNWVPPRRIIVDPAREFAALREAVRSGFMSRQQVVRQLGFDPERLLEEQTQDKEEADRLGLPFDSDPRADVSRQSKVDDPGDNTVSAAEAARALGISVDDLRDLVDDLRLQEARKRK</sequence>
<feature type="region of interest" description="Disordered" evidence="1">
    <location>
        <begin position="459"/>
        <end position="495"/>
    </location>
</feature>
<evidence type="ECO:0000313" key="3">
    <source>
        <dbReference type="Proteomes" id="UP000277498"/>
    </source>
</evidence>
<feature type="compositionally biased region" description="Basic and acidic residues" evidence="1">
    <location>
        <begin position="475"/>
        <end position="489"/>
    </location>
</feature>
<dbReference type="GO" id="GO:0019068">
    <property type="term" value="P:virion assembly"/>
    <property type="evidence" value="ECO:0007669"/>
    <property type="project" value="InterPro"/>
</dbReference>
<organism evidence="2 3">
    <name type="scientific">Pseudogemmobacter humi</name>
    <dbReference type="NCBI Taxonomy" id="2483812"/>
    <lineage>
        <taxon>Bacteria</taxon>
        <taxon>Pseudomonadati</taxon>
        <taxon>Pseudomonadota</taxon>
        <taxon>Alphaproteobacteria</taxon>
        <taxon>Rhodobacterales</taxon>
        <taxon>Paracoccaceae</taxon>
        <taxon>Pseudogemmobacter</taxon>
    </lineage>
</organism>
<evidence type="ECO:0000313" key="2">
    <source>
        <dbReference type="EMBL" id="VDC31412.1"/>
    </source>
</evidence>
<gene>
    <name evidence="2" type="ORF">XINFAN_02879</name>
</gene>
<dbReference type="RefSeq" id="WP_124087608.1">
    <property type="nucleotide sequence ID" value="NZ_UXAW01000084.1"/>
</dbReference>